<feature type="domain" description="Glycoside hydrolase family 2" evidence="6">
    <location>
        <begin position="402"/>
        <end position="492"/>
    </location>
</feature>
<evidence type="ECO:0000256" key="2">
    <source>
        <dbReference type="ARBA" id="ARBA00022801"/>
    </source>
</evidence>
<dbReference type="InterPro" id="IPR040605">
    <property type="entry name" value="Glyco_hydro2_dom5"/>
</dbReference>
<evidence type="ECO:0000256" key="3">
    <source>
        <dbReference type="ARBA" id="ARBA00023295"/>
    </source>
</evidence>
<dbReference type="InterPro" id="IPR006103">
    <property type="entry name" value="Glyco_hydro_2_cat"/>
</dbReference>
<evidence type="ECO:0000313" key="8">
    <source>
        <dbReference type="Proteomes" id="UP000554235"/>
    </source>
</evidence>
<evidence type="ECO:0000256" key="1">
    <source>
        <dbReference type="ARBA" id="ARBA00007401"/>
    </source>
</evidence>
<evidence type="ECO:0000259" key="4">
    <source>
        <dbReference type="Pfam" id="PF02836"/>
    </source>
</evidence>
<gene>
    <name evidence="7" type="ORF">FALBO_9383</name>
</gene>
<reference evidence="7 8" key="1">
    <citation type="submission" date="2020-01" db="EMBL/GenBank/DDBJ databases">
        <title>Identification and distribution of gene clusters putatively required for synthesis of sphingolipid metabolism inhibitors in phylogenetically diverse species of the filamentous fungus Fusarium.</title>
        <authorList>
            <person name="Kim H.-S."/>
            <person name="Busman M."/>
            <person name="Brown D.W."/>
            <person name="Divon H."/>
            <person name="Uhlig S."/>
            <person name="Proctor R.H."/>
        </authorList>
    </citation>
    <scope>NUCLEOTIDE SEQUENCE [LARGE SCALE GENOMIC DNA]</scope>
    <source>
        <strain evidence="7 8">NRRL 20459</strain>
    </source>
</reference>
<protein>
    <submittedName>
        <fullName evidence="7">Beta-galactosidase</fullName>
    </submittedName>
</protein>
<organism evidence="7 8">
    <name type="scientific">Fusarium albosuccineum</name>
    <dbReference type="NCBI Taxonomy" id="1237068"/>
    <lineage>
        <taxon>Eukaryota</taxon>
        <taxon>Fungi</taxon>
        <taxon>Dikarya</taxon>
        <taxon>Ascomycota</taxon>
        <taxon>Pezizomycotina</taxon>
        <taxon>Sordariomycetes</taxon>
        <taxon>Hypocreomycetidae</taxon>
        <taxon>Hypocreales</taxon>
        <taxon>Nectriaceae</taxon>
        <taxon>Fusarium</taxon>
        <taxon>Fusarium decemcellulare species complex</taxon>
    </lineage>
</organism>
<dbReference type="InterPro" id="IPR032311">
    <property type="entry name" value="DUF4982"/>
</dbReference>
<sequence>MSHHPAAPALLEACDEIGLYVVDEFADTWFYPKTSHDDSGSFHEEWKDDLAAMICKDRNHPSVIMYSLGNEVTEPETAYGQALAKTILDYQKSLDPTRPNTIAINLMLAVLKFSRTPPGSPDTRPPTPSPLVGNVGSSLINQLANFFTPLAMTLVKLKQCDLVTKELFSFMDIAGYNYGTDRYLCDSTSYPERLVLGSETFPCDIARNWDLVERVPNLIGDFMWVGWDYLGETGIGGFDYNVPWWSPGRFYKSFPYLTAGTGALDITGVEGSVALVAKAAWKLLHQPVVTVRPLNISHISYRTTLWRRTDAVPGWAWKNCEGKKAYVEVISQQEEIELLLNGRSLGRSKGGLANNYTARFTVAYEPGALLAIGYSGGREVSRSIVRSAGPAMIRAVNERFGSLAANGQDLAFIRLELADQNGVVEMNDDDKVQVEVEGPATLAGLGNGCFETQERFDDNVHSTYQGRALVVVRSGMKTGEVIVKVSTEKHGSITVAIKQT</sequence>
<comment type="similarity">
    <text evidence="1">Belongs to the glycosyl hydrolase 2 family.</text>
</comment>
<dbReference type="PANTHER" id="PTHR42732">
    <property type="entry name" value="BETA-GALACTOSIDASE"/>
    <property type="match status" value="1"/>
</dbReference>
<keyword evidence="3" id="KW-0326">Glycosidase</keyword>
<dbReference type="AlphaFoldDB" id="A0A8H4L916"/>
<dbReference type="SUPFAM" id="SSF51445">
    <property type="entry name" value="(Trans)glycosidases"/>
    <property type="match status" value="1"/>
</dbReference>
<dbReference type="Proteomes" id="UP000554235">
    <property type="component" value="Unassembled WGS sequence"/>
</dbReference>
<dbReference type="OrthoDB" id="408532at2759"/>
<evidence type="ECO:0000259" key="6">
    <source>
        <dbReference type="Pfam" id="PF18565"/>
    </source>
</evidence>
<feature type="domain" description="DUF4982" evidence="5">
    <location>
        <begin position="322"/>
        <end position="380"/>
    </location>
</feature>
<dbReference type="EMBL" id="JAADYS010001307">
    <property type="protein sequence ID" value="KAF4463797.1"/>
    <property type="molecule type" value="Genomic_DNA"/>
</dbReference>
<name>A0A8H4L916_9HYPO</name>
<dbReference type="InterPro" id="IPR017853">
    <property type="entry name" value="GH"/>
</dbReference>
<comment type="caution">
    <text evidence="7">The sequence shown here is derived from an EMBL/GenBank/DDBJ whole genome shotgun (WGS) entry which is preliminary data.</text>
</comment>
<dbReference type="Pfam" id="PF16355">
    <property type="entry name" value="DUF4982"/>
    <property type="match status" value="1"/>
</dbReference>
<dbReference type="PANTHER" id="PTHR42732:SF1">
    <property type="entry name" value="BETA-MANNOSIDASE"/>
    <property type="match status" value="1"/>
</dbReference>
<evidence type="ECO:0000259" key="5">
    <source>
        <dbReference type="Pfam" id="PF16355"/>
    </source>
</evidence>
<dbReference type="GO" id="GO:0005975">
    <property type="term" value="P:carbohydrate metabolic process"/>
    <property type="evidence" value="ECO:0007669"/>
    <property type="project" value="InterPro"/>
</dbReference>
<keyword evidence="8" id="KW-1185">Reference proteome</keyword>
<keyword evidence="2" id="KW-0378">Hydrolase</keyword>
<dbReference type="InterPro" id="IPR013783">
    <property type="entry name" value="Ig-like_fold"/>
</dbReference>
<dbReference type="GO" id="GO:0004553">
    <property type="term" value="F:hydrolase activity, hydrolyzing O-glycosyl compounds"/>
    <property type="evidence" value="ECO:0007669"/>
    <property type="project" value="InterPro"/>
</dbReference>
<evidence type="ECO:0000313" key="7">
    <source>
        <dbReference type="EMBL" id="KAF4463797.1"/>
    </source>
</evidence>
<dbReference type="Pfam" id="PF02836">
    <property type="entry name" value="Glyco_hydro_2_C"/>
    <property type="match status" value="1"/>
</dbReference>
<proteinExistence type="inferred from homology"/>
<dbReference type="Gene3D" id="3.20.20.80">
    <property type="entry name" value="Glycosidases"/>
    <property type="match status" value="1"/>
</dbReference>
<dbReference type="InterPro" id="IPR051913">
    <property type="entry name" value="GH2_Domain-Containing"/>
</dbReference>
<dbReference type="Gene3D" id="2.60.40.10">
    <property type="entry name" value="Immunoglobulins"/>
    <property type="match status" value="2"/>
</dbReference>
<dbReference type="Pfam" id="PF18565">
    <property type="entry name" value="Glyco_hydro2_C5"/>
    <property type="match status" value="1"/>
</dbReference>
<accession>A0A8H4L916</accession>
<feature type="domain" description="Glycoside hydrolase family 2 catalytic" evidence="4">
    <location>
        <begin position="2"/>
        <end position="102"/>
    </location>
</feature>